<dbReference type="KEGG" id="cbv:U729_1131"/>
<keyword evidence="7 8" id="KW-0472">Membrane</keyword>
<evidence type="ECO:0000256" key="3">
    <source>
        <dbReference type="ARBA" id="ARBA00022448"/>
    </source>
</evidence>
<keyword evidence="11" id="KW-1185">Reference proteome</keyword>
<feature type="transmembrane region" description="Helical" evidence="8">
    <location>
        <begin position="182"/>
        <end position="202"/>
    </location>
</feature>
<dbReference type="Proteomes" id="UP000030635">
    <property type="component" value="Chromosome"/>
</dbReference>
<evidence type="ECO:0000259" key="9">
    <source>
        <dbReference type="PROSITE" id="PS51012"/>
    </source>
</evidence>
<keyword evidence="3 8" id="KW-0813">Transport</keyword>
<dbReference type="GO" id="GO:0140359">
    <property type="term" value="F:ABC-type transporter activity"/>
    <property type="evidence" value="ECO:0007669"/>
    <property type="project" value="InterPro"/>
</dbReference>
<dbReference type="eggNOG" id="COG1682">
    <property type="taxonomic scope" value="Bacteria"/>
</dbReference>
<dbReference type="RefSeq" id="WP_039312374.1">
    <property type="nucleotide sequence ID" value="NZ_CP006905.1"/>
</dbReference>
<feature type="transmembrane region" description="Helical" evidence="8">
    <location>
        <begin position="155"/>
        <end position="175"/>
    </location>
</feature>
<dbReference type="EMBL" id="CP006905">
    <property type="protein sequence ID" value="AIY83629.1"/>
    <property type="molecule type" value="Genomic_DNA"/>
</dbReference>
<proteinExistence type="inferred from homology"/>
<dbReference type="GO" id="GO:0015920">
    <property type="term" value="P:lipopolysaccharide transport"/>
    <property type="evidence" value="ECO:0007669"/>
    <property type="project" value="TreeGrafter"/>
</dbReference>
<evidence type="ECO:0000256" key="8">
    <source>
        <dbReference type="RuleBase" id="RU361157"/>
    </source>
</evidence>
<dbReference type="PANTHER" id="PTHR30413">
    <property type="entry name" value="INNER MEMBRANE TRANSPORT PERMEASE"/>
    <property type="match status" value="1"/>
</dbReference>
<evidence type="ECO:0000313" key="11">
    <source>
        <dbReference type="Proteomes" id="UP000030635"/>
    </source>
</evidence>
<dbReference type="Pfam" id="PF01061">
    <property type="entry name" value="ABC2_membrane"/>
    <property type="match status" value="1"/>
</dbReference>
<comment type="similarity">
    <text evidence="2 8">Belongs to the ABC-2 integral membrane protein family.</text>
</comment>
<keyword evidence="4 8" id="KW-1003">Cell membrane</keyword>
<keyword evidence="5 8" id="KW-0812">Transmembrane</keyword>
<feature type="transmembrane region" description="Helical" evidence="8">
    <location>
        <begin position="243"/>
        <end position="261"/>
    </location>
</feature>
<dbReference type="OrthoDB" id="9794365at2"/>
<evidence type="ECO:0000256" key="6">
    <source>
        <dbReference type="ARBA" id="ARBA00022989"/>
    </source>
</evidence>
<sequence length="271" mass="31239">MKFIESVKVVVDEHKRNPLQIVNMAKKDLKKQFSGTALGVLWPLIKNMIFVFAYWFTIQIGLKGTTKSIDQPYIIWLVIGLVPWFFIRDTLVPAASSIRRNRYLVTKIVFPTSIIPTFKVLSGFISSFMFVGIAIIMCIASGIYPDIYWLQTIYYAFAAFILLVAISLTTSALVVVSRDVEFLLNSIIVLIFWISPILWPIANITNPLLNTVVKLNPFFYVIEGFRDSILYHQWFWQSPALTLYFWGIVLILMLFGIFIHGKLRDYFADIL</sequence>
<feature type="transmembrane region" description="Helical" evidence="8">
    <location>
        <begin position="33"/>
        <end position="58"/>
    </location>
</feature>
<dbReference type="PANTHER" id="PTHR30413:SF10">
    <property type="entry name" value="CAPSULE POLYSACCHARIDE EXPORT INNER-MEMBRANE PROTEIN CTRC"/>
    <property type="match status" value="1"/>
</dbReference>
<keyword evidence="6 8" id="KW-1133">Transmembrane helix</keyword>
<reference evidence="10 11" key="1">
    <citation type="journal article" date="2015" name="Infect. Genet. Evol.">
        <title>Genomic sequences of six botulinum neurotoxin-producing strains representing three clostridial species illustrate the mobility and diversity of botulinum neurotoxin genes.</title>
        <authorList>
            <person name="Smith T.J."/>
            <person name="Hill K.K."/>
            <person name="Xie G."/>
            <person name="Foley B.T."/>
            <person name="Williamson C.H."/>
            <person name="Foster J.T."/>
            <person name="Johnson S.L."/>
            <person name="Chertkov O."/>
            <person name="Teshima H."/>
            <person name="Gibbons H.S."/>
            <person name="Johnsky L.A."/>
            <person name="Karavis M.A."/>
            <person name="Smith L.A."/>
        </authorList>
    </citation>
    <scope>NUCLEOTIDE SEQUENCE [LARGE SCALE GENOMIC DNA]</scope>
    <source>
        <strain evidence="10">Sullivan</strain>
    </source>
</reference>
<dbReference type="AlphaFoldDB" id="A0A0A7FVG7"/>
<dbReference type="InterPro" id="IPR013525">
    <property type="entry name" value="ABC2_TM"/>
</dbReference>
<evidence type="ECO:0000256" key="4">
    <source>
        <dbReference type="ARBA" id="ARBA00022475"/>
    </source>
</evidence>
<feature type="transmembrane region" description="Helical" evidence="8">
    <location>
        <begin position="120"/>
        <end position="143"/>
    </location>
</feature>
<evidence type="ECO:0000256" key="7">
    <source>
        <dbReference type="ARBA" id="ARBA00023136"/>
    </source>
</evidence>
<evidence type="ECO:0000313" key="10">
    <source>
        <dbReference type="EMBL" id="AIY83629.1"/>
    </source>
</evidence>
<evidence type="ECO:0000256" key="1">
    <source>
        <dbReference type="ARBA" id="ARBA00004651"/>
    </source>
</evidence>
<protein>
    <recommendedName>
        <fullName evidence="8">Transport permease protein</fullName>
    </recommendedName>
</protein>
<dbReference type="GO" id="GO:0005886">
    <property type="term" value="C:plasma membrane"/>
    <property type="evidence" value="ECO:0007669"/>
    <property type="project" value="UniProtKB-SubCell"/>
</dbReference>
<evidence type="ECO:0000256" key="5">
    <source>
        <dbReference type="ARBA" id="ARBA00022692"/>
    </source>
</evidence>
<gene>
    <name evidence="10" type="ORF">U729_1131</name>
</gene>
<name>A0A0A7FVG7_9CLOT</name>
<feature type="domain" description="ABC transmembrane type-2" evidence="9">
    <location>
        <begin position="38"/>
        <end position="263"/>
    </location>
</feature>
<evidence type="ECO:0000256" key="2">
    <source>
        <dbReference type="ARBA" id="ARBA00007783"/>
    </source>
</evidence>
<comment type="subcellular location">
    <subcellularLocation>
        <location evidence="1 8">Cell membrane</location>
        <topology evidence="1 8">Multi-pass membrane protein</topology>
    </subcellularLocation>
</comment>
<organism evidence="10 11">
    <name type="scientific">Clostridium baratii str. Sullivan</name>
    <dbReference type="NCBI Taxonomy" id="1415775"/>
    <lineage>
        <taxon>Bacteria</taxon>
        <taxon>Bacillati</taxon>
        <taxon>Bacillota</taxon>
        <taxon>Clostridia</taxon>
        <taxon>Eubacteriales</taxon>
        <taxon>Clostridiaceae</taxon>
        <taxon>Clostridium</taxon>
    </lineage>
</organism>
<dbReference type="InterPro" id="IPR047817">
    <property type="entry name" value="ABC2_TM_bact-type"/>
</dbReference>
<dbReference type="HOGENOM" id="CLU_060703_1_0_9"/>
<accession>A0A0A7FVG7</accession>
<feature type="transmembrane region" description="Helical" evidence="8">
    <location>
        <begin position="73"/>
        <end position="92"/>
    </location>
</feature>
<dbReference type="PROSITE" id="PS51012">
    <property type="entry name" value="ABC_TM2"/>
    <property type="match status" value="1"/>
</dbReference>